<evidence type="ECO:0000256" key="2">
    <source>
        <dbReference type="ARBA" id="ARBA00010497"/>
    </source>
</evidence>
<keyword evidence="7" id="KW-0862">Zinc</keyword>
<keyword evidence="3" id="KW-0637">Prenyltransferase</keyword>
<dbReference type="GO" id="GO:0004662">
    <property type="term" value="F:CAAX-protein geranylgeranyltransferase activity"/>
    <property type="evidence" value="ECO:0007669"/>
    <property type="project" value="TreeGrafter"/>
</dbReference>
<proteinExistence type="inferred from homology"/>
<dbReference type="OrthoDB" id="24893at2759"/>
<organism evidence="9 10">
    <name type="scientific">Pichia californica</name>
    <dbReference type="NCBI Taxonomy" id="460514"/>
    <lineage>
        <taxon>Eukaryota</taxon>
        <taxon>Fungi</taxon>
        <taxon>Dikarya</taxon>
        <taxon>Ascomycota</taxon>
        <taxon>Saccharomycotina</taxon>
        <taxon>Pichiomycetes</taxon>
        <taxon>Pichiales</taxon>
        <taxon>Pichiaceae</taxon>
        <taxon>Pichia</taxon>
    </lineage>
</organism>
<evidence type="ECO:0000256" key="6">
    <source>
        <dbReference type="ARBA" id="ARBA00022737"/>
    </source>
</evidence>
<evidence type="ECO:0000256" key="5">
    <source>
        <dbReference type="ARBA" id="ARBA00022723"/>
    </source>
</evidence>
<dbReference type="SUPFAM" id="SSF48239">
    <property type="entry name" value="Terpenoid cyclases/Protein prenyltransferases"/>
    <property type="match status" value="1"/>
</dbReference>
<keyword evidence="10" id="KW-1185">Reference proteome</keyword>
<name>A0A9P7BH22_9ASCO</name>
<evidence type="ECO:0000256" key="1">
    <source>
        <dbReference type="ARBA" id="ARBA00001947"/>
    </source>
</evidence>
<keyword evidence="6" id="KW-0677">Repeat</keyword>
<dbReference type="Proteomes" id="UP000697127">
    <property type="component" value="Unassembled WGS sequence"/>
</dbReference>
<keyword evidence="5" id="KW-0479">Metal-binding</keyword>
<comment type="caution">
    <text evidence="9">The sequence shown here is derived from an EMBL/GenBank/DDBJ whole genome shotgun (WGS) entry which is preliminary data.</text>
</comment>
<comment type="cofactor">
    <cofactor evidence="1">
        <name>Zn(2+)</name>
        <dbReference type="ChEBI" id="CHEBI:29105"/>
    </cofactor>
</comment>
<reference evidence="9" key="1">
    <citation type="submission" date="2020-11" db="EMBL/GenBank/DDBJ databases">
        <title>Kefir isolates.</title>
        <authorList>
            <person name="Marcisauskas S."/>
            <person name="Kim Y."/>
            <person name="Blasche S."/>
        </authorList>
    </citation>
    <scope>NUCLEOTIDE SEQUENCE</scope>
    <source>
        <strain evidence="9">Olga-1</strain>
    </source>
</reference>
<gene>
    <name evidence="9" type="ORF">C6P40_004962</name>
</gene>
<dbReference type="AlphaFoldDB" id="A0A9P7BH22"/>
<keyword evidence="4" id="KW-0808">Transferase</keyword>
<protein>
    <recommendedName>
        <fullName evidence="8">Prenyltransferase alpha-alpha toroid domain-containing protein</fullName>
    </recommendedName>
</protein>
<dbReference type="Gene3D" id="1.50.10.20">
    <property type="match status" value="1"/>
</dbReference>
<evidence type="ECO:0000313" key="10">
    <source>
        <dbReference type="Proteomes" id="UP000697127"/>
    </source>
</evidence>
<comment type="similarity">
    <text evidence="2">Belongs to the protein prenyltransferase subunit beta family.</text>
</comment>
<evidence type="ECO:0000256" key="3">
    <source>
        <dbReference type="ARBA" id="ARBA00022602"/>
    </source>
</evidence>
<evidence type="ECO:0000256" key="7">
    <source>
        <dbReference type="ARBA" id="ARBA00022833"/>
    </source>
</evidence>
<evidence type="ECO:0000259" key="8">
    <source>
        <dbReference type="Pfam" id="PF00432"/>
    </source>
</evidence>
<accession>A0A9P7BH22</accession>
<dbReference type="GO" id="GO:0005953">
    <property type="term" value="C:CAAX-protein geranylgeranyltransferase complex"/>
    <property type="evidence" value="ECO:0007669"/>
    <property type="project" value="TreeGrafter"/>
</dbReference>
<dbReference type="EMBL" id="PUHW01000078">
    <property type="protein sequence ID" value="KAG0689464.1"/>
    <property type="molecule type" value="Genomic_DNA"/>
</dbReference>
<dbReference type="InterPro" id="IPR001330">
    <property type="entry name" value="Prenyltrans"/>
</dbReference>
<dbReference type="InterPro" id="IPR008930">
    <property type="entry name" value="Terpenoid_cyclase/PrenylTrfase"/>
</dbReference>
<evidence type="ECO:0000256" key="4">
    <source>
        <dbReference type="ARBA" id="ARBA00022679"/>
    </source>
</evidence>
<feature type="domain" description="Prenyltransferase alpha-alpha toroid" evidence="8">
    <location>
        <begin position="8"/>
        <end position="348"/>
    </location>
</feature>
<sequence length="365" mass="41702">MSNEIPYLDIKKHSRCHKMFLSVLPNKYQSEDSNKLAIAYFSLSSLKLMNTLESTFSESERKGFIEFIYLHLIVFDDISGFRGSFIYLKNDKNSIDIASTCFALQCLLILGDDLKRLNKFKILNFVKILQLSNGGFKNSINSNFENDVRYCMIATTICKILVNNFENFINLKNLQKFIYNLQNFDGGFSMFKGDESHCGMIFCAIDSLSLISSLSSSSSSKLNFNKLIDFLTHRQISFNKFNELELENNEFSDINDIGGFNGRINKYGDTCYVFWVLGSLKLLGFLNLINKNLALNFLLNKTQNKTLGGFNKTTDPDELPDPLHSYLGLCALSLLNHPDLESLNTELVIPQSSYENYLKKRDEII</sequence>
<dbReference type="Pfam" id="PF00432">
    <property type="entry name" value="Prenyltrans"/>
    <property type="match status" value="1"/>
</dbReference>
<evidence type="ECO:0000313" key="9">
    <source>
        <dbReference type="EMBL" id="KAG0689464.1"/>
    </source>
</evidence>
<dbReference type="PANTHER" id="PTHR11774">
    <property type="entry name" value="GERANYLGERANYL TRANSFERASE TYPE BETA SUBUNIT"/>
    <property type="match status" value="1"/>
</dbReference>
<dbReference type="InterPro" id="IPR045089">
    <property type="entry name" value="PGGT1B-like"/>
</dbReference>
<dbReference type="PANTHER" id="PTHR11774:SF4">
    <property type="entry name" value="GERANYLGERANYL TRANSFERASE TYPE-1 SUBUNIT BETA"/>
    <property type="match status" value="1"/>
</dbReference>
<dbReference type="GO" id="GO:0046872">
    <property type="term" value="F:metal ion binding"/>
    <property type="evidence" value="ECO:0007669"/>
    <property type="project" value="UniProtKB-KW"/>
</dbReference>